<keyword evidence="2" id="KW-1185">Reference proteome</keyword>
<organism evidence="1 2">
    <name type="scientific">Dentiradicibacter hellwigii</name>
    <dbReference type="NCBI Taxonomy" id="3149053"/>
    <lineage>
        <taxon>Bacteria</taxon>
        <taxon>Pseudomonadati</taxon>
        <taxon>Pseudomonadota</taxon>
        <taxon>Betaproteobacteria</taxon>
        <taxon>Rhodocyclales</taxon>
        <taxon>Rhodocyclaceae</taxon>
        <taxon>Dentiradicibacter</taxon>
    </lineage>
</organism>
<dbReference type="EMBL" id="JBEUWX010000002">
    <property type="protein sequence ID" value="MFA9950322.1"/>
    <property type="molecule type" value="Genomic_DNA"/>
</dbReference>
<comment type="caution">
    <text evidence="1">The sequence shown here is derived from an EMBL/GenBank/DDBJ whole genome shotgun (WGS) entry which is preliminary data.</text>
</comment>
<proteinExistence type="predicted"/>
<sequence length="93" mass="9628">MGGMNSLSENPRAPLSVCPGCGAQFTCGVSSTQASCWCMQLPPIAFASLGGGQCYCPQCLEKAMGAAVDNTEAAALETPREAEAENPERNADR</sequence>
<dbReference type="Proteomes" id="UP001574673">
    <property type="component" value="Unassembled WGS sequence"/>
</dbReference>
<gene>
    <name evidence="1" type="ORF">ABCS64_08320</name>
</gene>
<protein>
    <submittedName>
        <fullName evidence="1">Cysteine-rich CWC family protein</fullName>
    </submittedName>
</protein>
<evidence type="ECO:0000313" key="2">
    <source>
        <dbReference type="Proteomes" id="UP001574673"/>
    </source>
</evidence>
<name>A0ABV4UFG6_9RHOO</name>
<dbReference type="InterPro" id="IPR032720">
    <property type="entry name" value="Cys_rich_CWC"/>
</dbReference>
<dbReference type="Pfam" id="PF14375">
    <property type="entry name" value="Cys_rich_CWC"/>
    <property type="match status" value="1"/>
</dbReference>
<accession>A0ABV4UFG6</accession>
<evidence type="ECO:0000313" key="1">
    <source>
        <dbReference type="EMBL" id="MFA9950322.1"/>
    </source>
</evidence>
<reference evidence="2" key="1">
    <citation type="submission" date="2024-06" db="EMBL/GenBank/DDBJ databases">
        <title>Radixoralia hellwigii gen. nov., sp nov., isolated from a root canal in the human oral cavity.</title>
        <authorList>
            <person name="Bartsch S."/>
            <person name="Wittmer A."/>
            <person name="Schulz A.-K."/>
            <person name="Neumann-Schaal M."/>
            <person name="Wolf J."/>
            <person name="Gronow S."/>
            <person name="Tennert C."/>
            <person name="Haecker G."/>
            <person name="Cieplik F."/>
            <person name="Al-Ahmad A."/>
        </authorList>
    </citation>
    <scope>NUCLEOTIDE SEQUENCE [LARGE SCALE GENOMIC DNA]</scope>
    <source>
        <strain evidence="2">Wk13</strain>
    </source>
</reference>